<accession>A0A1U7LQQ7</accession>
<name>A0A1U7LQQ7_NEOID</name>
<dbReference type="AlphaFoldDB" id="A0A1U7LQQ7"/>
<sequence length="509" mass="57776">MDVIVRFIDAKIADLEQEMAKYVASDNDYIKLNKFLEEMPDMSMKDVVVPFEKKSSETGKLAHTDELAAIIGEDWSAEMSTKQALHVVDLRIDNIRQNIKRIDAQIKDLSEKKSALPELNEYHQKIVNEDGLPIIDIQEVLDDEDNIISSNVPIHPQSTANPMTAHSLDELHTMIDKIELDEKRKLSKEAEITSYSDEEEIDDFEQAEYDELAEMEHIVGELNIEYSSGDDDLEYSDIPTDESEDEYGMTKYTLPEKPVLTSEATGTRRVRFEEGTVDNEKLAIPEKSRWNRRSSPVQASDGDTNRVAKKVSRFKQERTSRNESCLTDKIPPEKFIKKLSSPVKDTIGNELSSDHKISKIPVKSEIVEHAVAEPSEKPTSEKNPPEIKSIVIESSLSQDQMTSPFINSIKSVLKKAPAKPVSTQASTIMKMTVIEHVEPEQVSDDDLNADLHEKEIAIEYHRLRQKMIAEKGGYIEYDGEILPLHEEYIEDGNGKKRKMSRFKAARLDG</sequence>
<evidence type="ECO:0000256" key="2">
    <source>
        <dbReference type="ARBA" id="ARBA00023242"/>
    </source>
</evidence>
<dbReference type="PANTHER" id="PTHR15111">
    <property type="entry name" value="RNA POLYMERASE II SUBUNIT 5-MEDIATING PROTEIN NNX3"/>
    <property type="match status" value="1"/>
</dbReference>
<feature type="domain" description="DUF3835" evidence="5">
    <location>
        <begin position="301"/>
        <end position="318"/>
    </location>
</feature>
<evidence type="ECO:0000313" key="6">
    <source>
        <dbReference type="EMBL" id="OLL25006.1"/>
    </source>
</evidence>
<gene>
    <name evidence="6" type="ORF">NEOLI_000112</name>
</gene>
<comment type="subcellular location">
    <subcellularLocation>
        <location evidence="1">Nucleus</location>
    </subcellularLocation>
</comment>
<evidence type="ECO:0000256" key="1">
    <source>
        <dbReference type="ARBA" id="ARBA00004123"/>
    </source>
</evidence>
<organism evidence="6 7">
    <name type="scientific">Neolecta irregularis (strain DAH-3)</name>
    <dbReference type="NCBI Taxonomy" id="1198029"/>
    <lineage>
        <taxon>Eukaryota</taxon>
        <taxon>Fungi</taxon>
        <taxon>Dikarya</taxon>
        <taxon>Ascomycota</taxon>
        <taxon>Taphrinomycotina</taxon>
        <taxon>Neolectales</taxon>
        <taxon>Neolectaceae</taxon>
        <taxon>Neolecta</taxon>
    </lineage>
</organism>
<reference evidence="6 7" key="1">
    <citation type="submission" date="2016-04" db="EMBL/GenBank/DDBJ databases">
        <title>Evolutionary innovation and constraint leading to complex multicellularity in the Ascomycota.</title>
        <authorList>
            <person name="Cisse O."/>
            <person name="Nguyen A."/>
            <person name="Hewitt D.A."/>
            <person name="Jedd G."/>
            <person name="Stajich J.E."/>
        </authorList>
    </citation>
    <scope>NUCLEOTIDE SEQUENCE [LARGE SCALE GENOMIC DNA]</scope>
    <source>
        <strain evidence="6 7">DAH-3</strain>
    </source>
</reference>
<dbReference type="GO" id="GO:0003682">
    <property type="term" value="F:chromatin binding"/>
    <property type="evidence" value="ECO:0007669"/>
    <property type="project" value="TreeGrafter"/>
</dbReference>
<comment type="caution">
    <text evidence="6">The sequence shown here is derived from an EMBL/GenBank/DDBJ whole genome shotgun (WGS) entry which is preliminary data.</text>
</comment>
<dbReference type="Gene3D" id="1.10.287.370">
    <property type="match status" value="1"/>
</dbReference>
<dbReference type="Pfam" id="PF12927">
    <property type="entry name" value="DUF3835"/>
    <property type="match status" value="2"/>
</dbReference>
<dbReference type="GO" id="GO:0000122">
    <property type="term" value="P:negative regulation of transcription by RNA polymerase II"/>
    <property type="evidence" value="ECO:0007669"/>
    <property type="project" value="TreeGrafter"/>
</dbReference>
<keyword evidence="7" id="KW-1185">Reference proteome</keyword>
<dbReference type="OMA" id="DHETEHK"/>
<dbReference type="InterPro" id="IPR024325">
    <property type="entry name" value="DUF3835"/>
</dbReference>
<feature type="domain" description="DUF3835" evidence="5">
    <location>
        <begin position="432"/>
        <end position="507"/>
    </location>
</feature>
<evidence type="ECO:0000256" key="3">
    <source>
        <dbReference type="ARBA" id="ARBA00038295"/>
    </source>
</evidence>
<dbReference type="EMBL" id="LXFE01000515">
    <property type="protein sequence ID" value="OLL25006.1"/>
    <property type="molecule type" value="Genomic_DNA"/>
</dbReference>
<dbReference type="Proteomes" id="UP000186594">
    <property type="component" value="Unassembled WGS sequence"/>
</dbReference>
<dbReference type="GO" id="GO:0005634">
    <property type="term" value="C:nucleus"/>
    <property type="evidence" value="ECO:0007669"/>
    <property type="project" value="UniProtKB-SubCell"/>
</dbReference>
<dbReference type="GO" id="GO:0003714">
    <property type="term" value="F:transcription corepressor activity"/>
    <property type="evidence" value="ECO:0007669"/>
    <property type="project" value="TreeGrafter"/>
</dbReference>
<dbReference type="SUPFAM" id="SSF46579">
    <property type="entry name" value="Prefoldin"/>
    <property type="match status" value="1"/>
</dbReference>
<evidence type="ECO:0000256" key="4">
    <source>
        <dbReference type="SAM" id="MobiDB-lite"/>
    </source>
</evidence>
<dbReference type="OrthoDB" id="21413at2759"/>
<dbReference type="InterPro" id="IPR009053">
    <property type="entry name" value="Prefoldin"/>
</dbReference>
<dbReference type="Pfam" id="PF02996">
    <property type="entry name" value="Prefoldin"/>
    <property type="match status" value="1"/>
</dbReference>
<comment type="similarity">
    <text evidence="3">Belongs to the RNA polymerase II subunit 5-mediating protein family.</text>
</comment>
<dbReference type="InterPro" id="IPR052255">
    <property type="entry name" value="RNA_pol_II_subunit5-mediator"/>
</dbReference>
<feature type="compositionally biased region" description="Polar residues" evidence="4">
    <location>
        <begin position="293"/>
        <end position="302"/>
    </location>
</feature>
<dbReference type="STRING" id="1198029.A0A1U7LQQ7"/>
<keyword evidence="2" id="KW-0539">Nucleus</keyword>
<protein>
    <submittedName>
        <fullName evidence="6">Unconventional prefoldin RPB5 interactor</fullName>
    </submittedName>
</protein>
<proteinExistence type="inferred from homology"/>
<dbReference type="InterPro" id="IPR004127">
    <property type="entry name" value="Prefoldin_subunit_alpha"/>
</dbReference>
<dbReference type="GO" id="GO:0019212">
    <property type="term" value="F:phosphatase inhibitor activity"/>
    <property type="evidence" value="ECO:0007669"/>
    <property type="project" value="TreeGrafter"/>
</dbReference>
<evidence type="ECO:0000259" key="5">
    <source>
        <dbReference type="Pfam" id="PF12927"/>
    </source>
</evidence>
<dbReference type="PANTHER" id="PTHR15111:SF0">
    <property type="entry name" value="UNCONVENTIONAL PREFOLDIN RPB5 INTERACTOR 1"/>
    <property type="match status" value="1"/>
</dbReference>
<evidence type="ECO:0000313" key="7">
    <source>
        <dbReference type="Proteomes" id="UP000186594"/>
    </source>
</evidence>
<feature type="region of interest" description="Disordered" evidence="4">
    <location>
        <begin position="288"/>
        <end position="323"/>
    </location>
</feature>